<dbReference type="SUPFAM" id="SSF56601">
    <property type="entry name" value="beta-lactamase/transpeptidase-like"/>
    <property type="match status" value="1"/>
</dbReference>
<sequence>MKELEPSTRSELESFVTEWLSDHRIPGAAVSVVDPDGTVYAEGFGARDLERNEPASEDTLFGIGSSTKSFTAIAIMQLVAEGELSVDDPVSDYLPHLDDAPGEPITIRELLTHTSGMPSDGMAGPLITRPLGLGHVEVPLSSEDDFRRHVQGSNDRRVTDRETFFYYNAGYTMLGEIVEEVTGDSYAEYVTEQVLDPLGMDRSTFDREEFESEEDRMTPYVKQEESSTESGFPFDQHIHAPGGLVSSAAEMGEYIRMYLNGGELDGASVLSPAAIDEMTTPEATFGEYIDGRDVEYGYGLMVEEFLDDRLVGHGGSIAVSNSWFGYLEEAELGVTISCTTSPEAHPMTVGPAILAIIQGADPVESVPFFRLTEALDEVTGEYESYRDIASATVERDGGTLKFTQEAGTGSQELYLAPETLEDDLLVCSTMTAAGMSHPVRFELDGDDVTCFFERSRFVKE</sequence>
<dbReference type="AlphaFoldDB" id="A0A1I5W9M6"/>
<accession>A0A1I5W9M6</accession>
<dbReference type="InterPro" id="IPR050789">
    <property type="entry name" value="Diverse_Enzym_Activities"/>
</dbReference>
<dbReference type="Proteomes" id="UP000183769">
    <property type="component" value="Unassembled WGS sequence"/>
</dbReference>
<dbReference type="PANTHER" id="PTHR43283:SF3">
    <property type="entry name" value="BETA-LACTAMASE FAMILY PROTEIN (AFU_ORTHOLOGUE AFUA_5G07500)"/>
    <property type="match status" value="1"/>
</dbReference>
<keyword evidence="4" id="KW-1185">Reference proteome</keyword>
<dbReference type="Pfam" id="PF00144">
    <property type="entry name" value="Beta-lactamase"/>
    <property type="match status" value="1"/>
</dbReference>
<evidence type="ECO:0000313" key="4">
    <source>
        <dbReference type="Proteomes" id="UP000183769"/>
    </source>
</evidence>
<dbReference type="PANTHER" id="PTHR43283">
    <property type="entry name" value="BETA-LACTAMASE-RELATED"/>
    <property type="match status" value="1"/>
</dbReference>
<dbReference type="Pfam" id="PF13969">
    <property type="entry name" value="Pab87_oct"/>
    <property type="match status" value="1"/>
</dbReference>
<dbReference type="EMBL" id="FOXI01000025">
    <property type="protein sequence ID" value="SFQ16450.1"/>
    <property type="molecule type" value="Genomic_DNA"/>
</dbReference>
<evidence type="ECO:0000313" key="3">
    <source>
        <dbReference type="EMBL" id="SFQ16450.1"/>
    </source>
</evidence>
<evidence type="ECO:0000259" key="2">
    <source>
        <dbReference type="Pfam" id="PF13969"/>
    </source>
</evidence>
<protein>
    <submittedName>
        <fullName evidence="3">CubicO group peptidase, beta-lactamase class C family</fullName>
    </submittedName>
</protein>
<dbReference type="InterPro" id="IPR025879">
    <property type="entry name" value="Pab87_oct"/>
</dbReference>
<dbReference type="InterPro" id="IPR001466">
    <property type="entry name" value="Beta-lactam-related"/>
</dbReference>
<gene>
    <name evidence="3" type="ORF">SAMN05216277_12511</name>
</gene>
<proteinExistence type="predicted"/>
<feature type="domain" description="Pab87 octamerisation" evidence="2">
    <location>
        <begin position="364"/>
        <end position="457"/>
    </location>
</feature>
<feature type="domain" description="Beta-lactamase-related" evidence="1">
    <location>
        <begin position="15"/>
        <end position="348"/>
    </location>
</feature>
<organism evidence="3 4">
    <name type="scientific">Halolamina pelagica</name>
    <dbReference type="NCBI Taxonomy" id="699431"/>
    <lineage>
        <taxon>Archaea</taxon>
        <taxon>Methanobacteriati</taxon>
        <taxon>Methanobacteriota</taxon>
        <taxon>Stenosarchaea group</taxon>
        <taxon>Halobacteria</taxon>
        <taxon>Halobacteriales</taxon>
        <taxon>Haloferacaceae</taxon>
    </lineage>
</organism>
<dbReference type="InterPro" id="IPR038164">
    <property type="entry name" value="Pab87_oct_sf"/>
</dbReference>
<name>A0A1I5W9M6_9EURY</name>
<evidence type="ECO:0000259" key="1">
    <source>
        <dbReference type="Pfam" id="PF00144"/>
    </source>
</evidence>
<reference evidence="4" key="1">
    <citation type="submission" date="2016-10" db="EMBL/GenBank/DDBJ databases">
        <authorList>
            <person name="Varghese N."/>
            <person name="Submissions S."/>
        </authorList>
    </citation>
    <scope>NUCLEOTIDE SEQUENCE [LARGE SCALE GENOMIC DNA]</scope>
    <source>
        <strain evidence="4">CGMCC 1.10329</strain>
    </source>
</reference>
<dbReference type="Gene3D" id="3.40.710.10">
    <property type="entry name" value="DD-peptidase/beta-lactamase superfamily"/>
    <property type="match status" value="1"/>
</dbReference>
<dbReference type="InterPro" id="IPR012338">
    <property type="entry name" value="Beta-lactam/transpept-like"/>
</dbReference>
<dbReference type="Gene3D" id="2.40.128.210">
    <property type="entry name" value="Pab87 octamerisation domain"/>
    <property type="match status" value="1"/>
</dbReference>